<protein>
    <submittedName>
        <fullName evidence="3">Uncharacterized protein</fullName>
    </submittedName>
</protein>
<evidence type="ECO:0000313" key="4">
    <source>
        <dbReference type="Proteomes" id="UP000482960"/>
    </source>
</evidence>
<keyword evidence="2" id="KW-0472">Membrane</keyword>
<proteinExistence type="predicted"/>
<evidence type="ECO:0000256" key="1">
    <source>
        <dbReference type="SAM" id="MobiDB-lite"/>
    </source>
</evidence>
<feature type="region of interest" description="Disordered" evidence="1">
    <location>
        <begin position="39"/>
        <end position="63"/>
    </location>
</feature>
<keyword evidence="4" id="KW-1185">Reference proteome</keyword>
<sequence>MRPSDETVPAANGSATAVTCSTAVIRATAASTADRWSASRWPSGAAKTARALPPAASGNRSSSSSIARSLWLPGAMKSSANEPPAVPASAMMIMAVTVQAAIVIQGLRALAAPMRRVKEFMAVIVGAATGRRLPAPDGPALPRRAGWRTRRLRPAAEAGPTVRADDGAACPGLP</sequence>
<evidence type="ECO:0000313" key="3">
    <source>
        <dbReference type="EMBL" id="GFJ86546.1"/>
    </source>
</evidence>
<comment type="caution">
    <text evidence="3">The sequence shown here is derived from an EMBL/GenBank/DDBJ whole genome shotgun (WGS) entry which is preliminary data.</text>
</comment>
<feature type="transmembrane region" description="Helical" evidence="2">
    <location>
        <begin position="88"/>
        <end position="111"/>
    </location>
</feature>
<gene>
    <name evidence="3" type="ORF">Prum_001880</name>
</gene>
<reference evidence="3 4" key="1">
    <citation type="submission" date="2020-03" db="EMBL/GenBank/DDBJ databases">
        <title>Whole genome shotgun sequence of Phytohabitans rumicis NBRC 108638.</title>
        <authorList>
            <person name="Komaki H."/>
            <person name="Tamura T."/>
        </authorList>
    </citation>
    <scope>NUCLEOTIDE SEQUENCE [LARGE SCALE GENOMIC DNA]</scope>
    <source>
        <strain evidence="3 4">NBRC 108638</strain>
    </source>
</reference>
<name>A0A6V8KXI7_9ACTN</name>
<dbReference type="EMBL" id="BLPG01000001">
    <property type="protein sequence ID" value="GFJ86546.1"/>
    <property type="molecule type" value="Genomic_DNA"/>
</dbReference>
<feature type="region of interest" description="Disordered" evidence="1">
    <location>
        <begin position="149"/>
        <end position="174"/>
    </location>
</feature>
<dbReference type="AlphaFoldDB" id="A0A6V8KXI7"/>
<feature type="compositionally biased region" description="Low complexity" evidence="1">
    <location>
        <begin position="45"/>
        <end position="63"/>
    </location>
</feature>
<dbReference type="Proteomes" id="UP000482960">
    <property type="component" value="Unassembled WGS sequence"/>
</dbReference>
<reference evidence="3 4" key="2">
    <citation type="submission" date="2020-03" db="EMBL/GenBank/DDBJ databases">
        <authorList>
            <person name="Ichikawa N."/>
            <person name="Kimura A."/>
            <person name="Kitahashi Y."/>
            <person name="Uohara A."/>
        </authorList>
    </citation>
    <scope>NUCLEOTIDE SEQUENCE [LARGE SCALE GENOMIC DNA]</scope>
    <source>
        <strain evidence="3 4">NBRC 108638</strain>
    </source>
</reference>
<keyword evidence="2" id="KW-1133">Transmembrane helix</keyword>
<accession>A0A6V8KXI7</accession>
<keyword evidence="2" id="KW-0812">Transmembrane</keyword>
<evidence type="ECO:0000256" key="2">
    <source>
        <dbReference type="SAM" id="Phobius"/>
    </source>
</evidence>
<organism evidence="3 4">
    <name type="scientific">Phytohabitans rumicis</name>
    <dbReference type="NCBI Taxonomy" id="1076125"/>
    <lineage>
        <taxon>Bacteria</taxon>
        <taxon>Bacillati</taxon>
        <taxon>Actinomycetota</taxon>
        <taxon>Actinomycetes</taxon>
        <taxon>Micromonosporales</taxon>
        <taxon>Micromonosporaceae</taxon>
    </lineage>
</organism>